<reference evidence="2" key="1">
    <citation type="submission" date="2021-06" db="EMBL/GenBank/DDBJ databases">
        <authorList>
            <person name="Hodson N. C."/>
            <person name="Mongue J. A."/>
            <person name="Jaron S. K."/>
        </authorList>
    </citation>
    <scope>NUCLEOTIDE SEQUENCE</scope>
</reference>
<dbReference type="EMBL" id="CAJVCH010128686">
    <property type="protein sequence ID" value="CAG7725929.1"/>
    <property type="molecule type" value="Genomic_DNA"/>
</dbReference>
<dbReference type="Proteomes" id="UP000708208">
    <property type="component" value="Unassembled WGS sequence"/>
</dbReference>
<sequence>MQTSALAYSFYGFILPDYKYTSYGFPETTSFSSTRQTLQQSINTFRKMVSTFYQIVQKFFLLLCLSSILHSEGAIYSQQVFSYDCSGKSDGFYTHPGKCTHFVACVGGTQAYEMSCPLNYDGNLLHFKVIQGPYSSTGRCDFPEVADCAHKKSTQIPILSPPNKEYYYYH</sequence>
<evidence type="ECO:0000313" key="3">
    <source>
        <dbReference type="Proteomes" id="UP000708208"/>
    </source>
</evidence>
<dbReference type="GO" id="GO:0008061">
    <property type="term" value="F:chitin binding"/>
    <property type="evidence" value="ECO:0007669"/>
    <property type="project" value="InterPro"/>
</dbReference>
<dbReference type="OrthoDB" id="6021959at2759"/>
<name>A0A8J2P079_9HEXA</name>
<evidence type="ECO:0000313" key="2">
    <source>
        <dbReference type="EMBL" id="CAG7725929.1"/>
    </source>
</evidence>
<comment type="caution">
    <text evidence="2">The sequence shown here is derived from an EMBL/GenBank/DDBJ whole genome shotgun (WGS) entry which is preliminary data.</text>
</comment>
<organism evidence="2 3">
    <name type="scientific">Allacma fusca</name>
    <dbReference type="NCBI Taxonomy" id="39272"/>
    <lineage>
        <taxon>Eukaryota</taxon>
        <taxon>Metazoa</taxon>
        <taxon>Ecdysozoa</taxon>
        <taxon>Arthropoda</taxon>
        <taxon>Hexapoda</taxon>
        <taxon>Collembola</taxon>
        <taxon>Symphypleona</taxon>
        <taxon>Sminthuridae</taxon>
        <taxon>Allacma</taxon>
    </lineage>
</organism>
<gene>
    <name evidence="2" type="ORF">AFUS01_LOCUS14867</name>
</gene>
<dbReference type="GO" id="GO:0005576">
    <property type="term" value="C:extracellular region"/>
    <property type="evidence" value="ECO:0007669"/>
    <property type="project" value="InterPro"/>
</dbReference>
<feature type="domain" description="Chitin-binding type-2" evidence="1">
    <location>
        <begin position="82"/>
        <end position="150"/>
    </location>
</feature>
<keyword evidence="3" id="KW-1185">Reference proteome</keyword>
<dbReference type="PROSITE" id="PS50940">
    <property type="entry name" value="CHIT_BIND_II"/>
    <property type="match status" value="1"/>
</dbReference>
<accession>A0A8J2P079</accession>
<dbReference type="InterPro" id="IPR002557">
    <property type="entry name" value="Chitin-bd_dom"/>
</dbReference>
<dbReference type="Pfam" id="PF01607">
    <property type="entry name" value="CBM_14"/>
    <property type="match status" value="1"/>
</dbReference>
<protein>
    <recommendedName>
        <fullName evidence="1">Chitin-binding type-2 domain-containing protein</fullName>
    </recommendedName>
</protein>
<proteinExistence type="predicted"/>
<dbReference type="AlphaFoldDB" id="A0A8J2P079"/>
<evidence type="ECO:0000259" key="1">
    <source>
        <dbReference type="PROSITE" id="PS50940"/>
    </source>
</evidence>